<dbReference type="GO" id="GO:0004674">
    <property type="term" value="F:protein serine/threonine kinase activity"/>
    <property type="evidence" value="ECO:0007669"/>
    <property type="project" value="TreeGrafter"/>
</dbReference>
<dbReference type="GO" id="GO:0005524">
    <property type="term" value="F:ATP binding"/>
    <property type="evidence" value="ECO:0007669"/>
    <property type="project" value="InterPro"/>
</dbReference>
<feature type="region of interest" description="Disordered" evidence="1">
    <location>
        <begin position="176"/>
        <end position="195"/>
    </location>
</feature>
<feature type="compositionally biased region" description="Low complexity" evidence="1">
    <location>
        <begin position="329"/>
        <end position="340"/>
    </location>
</feature>
<feature type="region of interest" description="Disordered" evidence="1">
    <location>
        <begin position="38"/>
        <end position="59"/>
    </location>
</feature>
<sequence length="374" mass="42251">MVNIATITKISPDFGKVHYILYDLAACDLRKFLTTSPTANRKERHDSARPQRNDSHNMWPGAFIRESQNLADALDFLHTRLHFDTSESLAHNDIKPENILVFYTDSADKNDKYPVGQWKIADFGLSKIKERRPKDEEQPTGLGASSNLLDVDRARQMSRDTDLTHRQRTTSVSRTIPKRHPGRYTAPEIDEKGKDQMDARSADVWGLGCVLTEVIAYAIDPGLVKELEYVCEQPHFRDRRFYDEETKKVKSQFLDWLSNLSGKSSKKEPTTSKWIADSVSLIKRILVEEPSDRPTAKTIRNELSGIYKSMSPHKGKWLHLLDTTNILTGSSPMPGSGSVSAKSESPTEMEEGFPDDATGQSVPYIQLPESTNEL</sequence>
<name>A0A6A6DWU7_9PEZI</name>
<dbReference type="PROSITE" id="PS00108">
    <property type="entry name" value="PROTEIN_KINASE_ST"/>
    <property type="match status" value="1"/>
</dbReference>
<keyword evidence="4" id="KW-1185">Reference proteome</keyword>
<dbReference type="InterPro" id="IPR008271">
    <property type="entry name" value="Ser/Thr_kinase_AS"/>
</dbReference>
<evidence type="ECO:0000313" key="3">
    <source>
        <dbReference type="EMBL" id="KAF2182450.1"/>
    </source>
</evidence>
<reference evidence="3" key="1">
    <citation type="journal article" date="2020" name="Stud. Mycol.">
        <title>101 Dothideomycetes genomes: a test case for predicting lifestyles and emergence of pathogens.</title>
        <authorList>
            <person name="Haridas S."/>
            <person name="Albert R."/>
            <person name="Binder M."/>
            <person name="Bloem J."/>
            <person name="Labutti K."/>
            <person name="Salamov A."/>
            <person name="Andreopoulos B."/>
            <person name="Baker S."/>
            <person name="Barry K."/>
            <person name="Bills G."/>
            <person name="Bluhm B."/>
            <person name="Cannon C."/>
            <person name="Castanera R."/>
            <person name="Culley D."/>
            <person name="Daum C."/>
            <person name="Ezra D."/>
            <person name="Gonzalez J."/>
            <person name="Henrissat B."/>
            <person name="Kuo A."/>
            <person name="Liang C."/>
            <person name="Lipzen A."/>
            <person name="Lutzoni F."/>
            <person name="Magnuson J."/>
            <person name="Mondo S."/>
            <person name="Nolan M."/>
            <person name="Ohm R."/>
            <person name="Pangilinan J."/>
            <person name="Park H.-J."/>
            <person name="Ramirez L."/>
            <person name="Alfaro M."/>
            <person name="Sun H."/>
            <person name="Tritt A."/>
            <person name="Yoshinaga Y."/>
            <person name="Zwiers L.-H."/>
            <person name="Turgeon B."/>
            <person name="Goodwin S."/>
            <person name="Spatafora J."/>
            <person name="Crous P."/>
            <person name="Grigoriev I."/>
        </authorList>
    </citation>
    <scope>NUCLEOTIDE SEQUENCE</scope>
    <source>
        <strain evidence="3">CBS 207.26</strain>
    </source>
</reference>
<dbReference type="Proteomes" id="UP000800200">
    <property type="component" value="Unassembled WGS sequence"/>
</dbReference>
<evidence type="ECO:0000256" key="1">
    <source>
        <dbReference type="SAM" id="MobiDB-lite"/>
    </source>
</evidence>
<dbReference type="Pfam" id="PF00069">
    <property type="entry name" value="Pkinase"/>
    <property type="match status" value="1"/>
</dbReference>
<feature type="region of interest" description="Disordered" evidence="1">
    <location>
        <begin position="328"/>
        <end position="374"/>
    </location>
</feature>
<organism evidence="3 4">
    <name type="scientific">Zopfia rhizophila CBS 207.26</name>
    <dbReference type="NCBI Taxonomy" id="1314779"/>
    <lineage>
        <taxon>Eukaryota</taxon>
        <taxon>Fungi</taxon>
        <taxon>Dikarya</taxon>
        <taxon>Ascomycota</taxon>
        <taxon>Pezizomycotina</taxon>
        <taxon>Dothideomycetes</taxon>
        <taxon>Dothideomycetes incertae sedis</taxon>
        <taxon>Zopfiaceae</taxon>
        <taxon>Zopfia</taxon>
    </lineage>
</organism>
<feature type="domain" description="Protein kinase" evidence="2">
    <location>
        <begin position="1"/>
        <end position="310"/>
    </location>
</feature>
<dbReference type="AlphaFoldDB" id="A0A6A6DWU7"/>
<dbReference type="InterPro" id="IPR011009">
    <property type="entry name" value="Kinase-like_dom_sf"/>
</dbReference>
<feature type="compositionally biased region" description="Polar residues" evidence="1">
    <location>
        <begin position="358"/>
        <end position="374"/>
    </location>
</feature>
<evidence type="ECO:0000259" key="2">
    <source>
        <dbReference type="PROSITE" id="PS50011"/>
    </source>
</evidence>
<proteinExistence type="predicted"/>
<dbReference type="PROSITE" id="PS50011">
    <property type="entry name" value="PROTEIN_KINASE_DOM"/>
    <property type="match status" value="1"/>
</dbReference>
<evidence type="ECO:0000313" key="4">
    <source>
        <dbReference type="Proteomes" id="UP000800200"/>
    </source>
</evidence>
<dbReference type="EMBL" id="ML994648">
    <property type="protein sequence ID" value="KAF2182450.1"/>
    <property type="molecule type" value="Genomic_DNA"/>
</dbReference>
<dbReference type="SMART" id="SM00220">
    <property type="entry name" value="S_TKc"/>
    <property type="match status" value="1"/>
</dbReference>
<dbReference type="PANTHER" id="PTHR24359">
    <property type="entry name" value="SERINE/THREONINE-PROTEIN KINASE SBK1"/>
    <property type="match status" value="1"/>
</dbReference>
<accession>A0A6A6DWU7</accession>
<dbReference type="SUPFAM" id="SSF56112">
    <property type="entry name" value="Protein kinase-like (PK-like)"/>
    <property type="match status" value="1"/>
</dbReference>
<gene>
    <name evidence="3" type="ORF">K469DRAFT_712032</name>
</gene>
<dbReference type="OrthoDB" id="5986190at2759"/>
<feature type="compositionally biased region" description="Basic and acidic residues" evidence="1">
    <location>
        <begin position="40"/>
        <end position="55"/>
    </location>
</feature>
<dbReference type="PANTHER" id="PTHR24359:SF1">
    <property type="entry name" value="INHIBITOR OF NUCLEAR FACTOR KAPPA-B KINASE EPSILON SUBUNIT HOMOLOG 1-RELATED"/>
    <property type="match status" value="1"/>
</dbReference>
<protein>
    <recommendedName>
        <fullName evidence="2">Protein kinase domain-containing protein</fullName>
    </recommendedName>
</protein>
<dbReference type="Gene3D" id="1.10.510.10">
    <property type="entry name" value="Transferase(Phosphotransferase) domain 1"/>
    <property type="match status" value="1"/>
</dbReference>
<dbReference type="InterPro" id="IPR000719">
    <property type="entry name" value="Prot_kinase_dom"/>
</dbReference>